<dbReference type="STRING" id="1742973.COMA2_270013"/>
<dbReference type="EMBL" id="CZPZ01000020">
    <property type="protein sequence ID" value="CUS36798.1"/>
    <property type="molecule type" value="Genomic_DNA"/>
</dbReference>
<sequence length="116" mass="12524">MAMNDTRLIAAGVILLAFFLWLSPVASATGPELLHVLGIVAAIDEKHIEVKTARGPVVSVLLNKQVKYKNKNNPKSIGPPAVGDRVIIEASKEDKHKKVTATIVHYSPIRSAPLPQ</sequence>
<dbReference type="AlphaFoldDB" id="A0A0S4LIR6"/>
<name>A0A0S4LIR6_9BACT</name>
<keyword evidence="2" id="KW-1185">Reference proteome</keyword>
<dbReference type="Proteomes" id="UP000198736">
    <property type="component" value="Unassembled WGS sequence"/>
</dbReference>
<organism evidence="1 2">
    <name type="scientific">Candidatus Nitrospira nitrificans</name>
    <dbReference type="NCBI Taxonomy" id="1742973"/>
    <lineage>
        <taxon>Bacteria</taxon>
        <taxon>Pseudomonadati</taxon>
        <taxon>Nitrospirota</taxon>
        <taxon>Nitrospiria</taxon>
        <taxon>Nitrospirales</taxon>
        <taxon>Nitrospiraceae</taxon>
        <taxon>Nitrospira</taxon>
    </lineage>
</organism>
<evidence type="ECO:0000313" key="2">
    <source>
        <dbReference type="Proteomes" id="UP000198736"/>
    </source>
</evidence>
<accession>A0A0S4LIR6</accession>
<protein>
    <recommendedName>
        <fullName evidence="3">DUF5666 domain-containing protein</fullName>
    </recommendedName>
</protein>
<dbReference type="RefSeq" id="WP_139077323.1">
    <property type="nucleotide sequence ID" value="NZ_CZPZ01000020.1"/>
</dbReference>
<proteinExistence type="predicted"/>
<evidence type="ECO:0008006" key="3">
    <source>
        <dbReference type="Google" id="ProtNLM"/>
    </source>
</evidence>
<dbReference type="OrthoDB" id="9812449at2"/>
<gene>
    <name evidence="1" type="ORF">COMA2_270013</name>
</gene>
<reference evidence="2" key="1">
    <citation type="submission" date="2015-10" db="EMBL/GenBank/DDBJ databases">
        <authorList>
            <person name="Luecker S."/>
            <person name="Luecker S."/>
        </authorList>
    </citation>
    <scope>NUCLEOTIDE SEQUENCE [LARGE SCALE GENOMIC DNA]</scope>
</reference>
<evidence type="ECO:0000313" key="1">
    <source>
        <dbReference type="EMBL" id="CUS36798.1"/>
    </source>
</evidence>